<evidence type="ECO:0000256" key="1">
    <source>
        <dbReference type="SAM" id="MobiDB-lite"/>
    </source>
</evidence>
<sequence>MDLIANYNSSTDDDSSTDDEEVLQPIKKTKLEKEDKLKSLFKLSDIKQRIANLEAEEAELIEESNMGKLSKVTTNAKTLLEKLPQPCNIKKESEKGSSLIFAPRKLMKKPEPKNIKHDVEENVDNIGEDNKEFTDMFGISYDLPSSSDAESEPKPDLEIFIDNNVSGPSRPMSNTIQNELEKEYESNFGPGTITKEQANELIYKHELAQWGISREAAGRVETNITDVNVDSALGPNVESTIRANMHYGNSSLILNQGKTNSKNGINKLAKQKHQITYLADLAVKNDEKLRDQWASNKSKRKLAAQRYGFK</sequence>
<dbReference type="WBParaSite" id="SVE_0541200.1">
    <property type="protein sequence ID" value="SVE_0541200.1"/>
    <property type="gene ID" value="SVE_0541200"/>
</dbReference>
<proteinExistence type="predicted"/>
<evidence type="ECO:0000313" key="3">
    <source>
        <dbReference type="WBParaSite" id="SVE_0541200.1"/>
    </source>
</evidence>
<feature type="compositionally biased region" description="Acidic residues" evidence="1">
    <location>
        <begin position="11"/>
        <end position="21"/>
    </location>
</feature>
<reference evidence="3" key="2">
    <citation type="submission" date="2015-08" db="UniProtKB">
        <authorList>
            <consortium name="WormBaseParasite"/>
        </authorList>
    </citation>
    <scope>IDENTIFICATION</scope>
</reference>
<dbReference type="GO" id="GO:0005634">
    <property type="term" value="C:nucleus"/>
    <property type="evidence" value="ECO:0007669"/>
    <property type="project" value="TreeGrafter"/>
</dbReference>
<protein>
    <submittedName>
        <fullName evidence="3">Proline-rich protein PRCC</fullName>
    </submittedName>
</protein>
<dbReference type="AlphaFoldDB" id="A0A0K0F9B1"/>
<keyword evidence="2" id="KW-1185">Reference proteome</keyword>
<dbReference type="Pfam" id="PF10253">
    <property type="entry name" value="PRCC"/>
    <property type="match status" value="1"/>
</dbReference>
<dbReference type="PANTHER" id="PTHR13621">
    <property type="entry name" value="PROLINE-RICH PROTEIN PRCC"/>
    <property type="match status" value="1"/>
</dbReference>
<dbReference type="Proteomes" id="UP000035680">
    <property type="component" value="Unassembled WGS sequence"/>
</dbReference>
<feature type="region of interest" description="Disordered" evidence="1">
    <location>
        <begin position="1"/>
        <end position="21"/>
    </location>
</feature>
<dbReference type="STRING" id="75913.A0A0K0F9B1"/>
<reference evidence="2" key="1">
    <citation type="submission" date="2014-07" db="EMBL/GenBank/DDBJ databases">
        <authorList>
            <person name="Martin A.A"/>
            <person name="De Silva N."/>
        </authorList>
    </citation>
    <scope>NUCLEOTIDE SEQUENCE</scope>
</reference>
<dbReference type="PANTHER" id="PTHR13621:SF2">
    <property type="entry name" value="PROLINE-RICH PROTEIN PRCC"/>
    <property type="match status" value="1"/>
</dbReference>
<organism evidence="2 3">
    <name type="scientific">Strongyloides venezuelensis</name>
    <name type="common">Threadworm</name>
    <dbReference type="NCBI Taxonomy" id="75913"/>
    <lineage>
        <taxon>Eukaryota</taxon>
        <taxon>Metazoa</taxon>
        <taxon>Ecdysozoa</taxon>
        <taxon>Nematoda</taxon>
        <taxon>Chromadorea</taxon>
        <taxon>Rhabditida</taxon>
        <taxon>Tylenchina</taxon>
        <taxon>Panagrolaimomorpha</taxon>
        <taxon>Strongyloidoidea</taxon>
        <taxon>Strongyloididae</taxon>
        <taxon>Strongyloides</taxon>
    </lineage>
</organism>
<evidence type="ECO:0000313" key="2">
    <source>
        <dbReference type="Proteomes" id="UP000035680"/>
    </source>
</evidence>
<dbReference type="InterPro" id="IPR018800">
    <property type="entry name" value="PRCC"/>
</dbReference>
<accession>A0A0K0F9B1</accession>
<name>A0A0K0F9B1_STRVS</name>